<dbReference type="RefSeq" id="XP_041233975.1">
    <property type="nucleotide sequence ID" value="XM_041365847.1"/>
</dbReference>
<organism evidence="2 3">
    <name type="scientific">Suillus fuscotomentosus</name>
    <dbReference type="NCBI Taxonomy" id="1912939"/>
    <lineage>
        <taxon>Eukaryota</taxon>
        <taxon>Fungi</taxon>
        <taxon>Dikarya</taxon>
        <taxon>Basidiomycota</taxon>
        <taxon>Agaricomycotina</taxon>
        <taxon>Agaricomycetes</taxon>
        <taxon>Agaricomycetidae</taxon>
        <taxon>Boletales</taxon>
        <taxon>Suillineae</taxon>
        <taxon>Suillaceae</taxon>
        <taxon>Suillus</taxon>
    </lineage>
</organism>
<protein>
    <submittedName>
        <fullName evidence="2">Uncharacterized protein</fullName>
    </submittedName>
</protein>
<feature type="region of interest" description="Disordered" evidence="1">
    <location>
        <begin position="161"/>
        <end position="210"/>
    </location>
</feature>
<sequence>MAATGADSPLGSDKGLRNKYKKFKVSFGSTGTGVMPTEGSQAKNLLDAALLELPWYKDLDTIWHSNPSMAATTHLSKLGVDHTSTLYSLVQSNSGAGSSTYFGATQQSSHPSNVQPSYPPNVQLLHPPNVQPLHPPNLSYPAPLHYAPPVPPNVNILAGGQYPPAVLQQPPPAPSYPPPEVHLPSLSSDDDDTKNNFSFDRHLGDPGEDDNMILNNASPVVGKKCQLPSMPSPPPNVPEPFEVLAKTPASAYNSHLAFRAQKPSSHGSRCRLPLEMSCSTSTPSSTMRNTTSSLDFHMSPTPTPETSLPNSAGSSKKKKAKSDMSQQVAQVRDEIESMHSDTMSCHDSKHLRFLTKFKVKSKHSHNTKKYEWLRSSRKHEASQVTVTHQCMQEMKATEICLCETDIRVHQAHSEVLDKEAETL</sequence>
<accession>A0AAD4HSF4</accession>
<evidence type="ECO:0000313" key="3">
    <source>
        <dbReference type="Proteomes" id="UP001195769"/>
    </source>
</evidence>
<proteinExistence type="predicted"/>
<dbReference type="Proteomes" id="UP001195769">
    <property type="component" value="Unassembled WGS sequence"/>
</dbReference>
<evidence type="ECO:0000256" key="1">
    <source>
        <dbReference type="SAM" id="MobiDB-lite"/>
    </source>
</evidence>
<evidence type="ECO:0000313" key="2">
    <source>
        <dbReference type="EMBL" id="KAG1908400.1"/>
    </source>
</evidence>
<dbReference type="AlphaFoldDB" id="A0AAD4HSF4"/>
<name>A0AAD4HSF4_9AGAM</name>
<feature type="compositionally biased region" description="Low complexity" evidence="1">
    <location>
        <begin position="277"/>
        <end position="286"/>
    </location>
</feature>
<comment type="caution">
    <text evidence="2">The sequence shown here is derived from an EMBL/GenBank/DDBJ whole genome shotgun (WGS) entry which is preliminary data.</text>
</comment>
<reference evidence="2" key="1">
    <citation type="journal article" date="2020" name="New Phytol.">
        <title>Comparative genomics reveals dynamic genome evolution in host specialist ectomycorrhizal fungi.</title>
        <authorList>
            <person name="Lofgren L.A."/>
            <person name="Nguyen N.H."/>
            <person name="Vilgalys R."/>
            <person name="Ruytinx J."/>
            <person name="Liao H.L."/>
            <person name="Branco S."/>
            <person name="Kuo A."/>
            <person name="LaButti K."/>
            <person name="Lipzen A."/>
            <person name="Andreopoulos W."/>
            <person name="Pangilinan J."/>
            <person name="Riley R."/>
            <person name="Hundley H."/>
            <person name="Na H."/>
            <person name="Barry K."/>
            <person name="Grigoriev I.V."/>
            <person name="Stajich J.E."/>
            <person name="Kennedy P.G."/>
        </authorList>
    </citation>
    <scope>NUCLEOTIDE SEQUENCE</scope>
    <source>
        <strain evidence="2">FC203</strain>
    </source>
</reference>
<feature type="region of interest" description="Disordered" evidence="1">
    <location>
        <begin position="276"/>
        <end position="324"/>
    </location>
</feature>
<dbReference type="GeneID" id="64660145"/>
<feature type="compositionally biased region" description="Pro residues" evidence="1">
    <location>
        <begin position="169"/>
        <end position="181"/>
    </location>
</feature>
<keyword evidence="3" id="KW-1185">Reference proteome</keyword>
<dbReference type="EMBL" id="JABBWK010000001">
    <property type="protein sequence ID" value="KAG1908400.1"/>
    <property type="molecule type" value="Genomic_DNA"/>
</dbReference>
<gene>
    <name evidence="2" type="ORF">F5891DRAFT_1179919</name>
</gene>